<keyword evidence="3" id="KW-1185">Reference proteome</keyword>
<evidence type="ECO:0000313" key="3">
    <source>
        <dbReference type="Proteomes" id="UP000634229"/>
    </source>
</evidence>
<gene>
    <name evidence="2" type="ORF">JK363_22755</name>
</gene>
<evidence type="ECO:0000259" key="1">
    <source>
        <dbReference type="PROSITE" id="PS51186"/>
    </source>
</evidence>
<name>A0ABS1NHE3_9ACTN</name>
<sequence length="192" mass="19818">MTAAVPVIRDAAPADLDAVAAIYAHYVTETVATFDETPPTTADWARRLAELTERGLPFLVADTGDGPGTGPAPGAGGIAGYAYAAPYRPKPAYRHTVEDSIYLAPGRTGAGLGRALLEPLLARCARAGMRQVVAVIADSGDAASTALHRRFGFTPAGRLAAVGHKHGRWIDTTLMQRDLTAAAPGTAAGDDA</sequence>
<dbReference type="Gene3D" id="3.40.630.30">
    <property type="match status" value="1"/>
</dbReference>
<dbReference type="InterPro" id="IPR016181">
    <property type="entry name" value="Acyl_CoA_acyltransferase"/>
</dbReference>
<reference evidence="2 3" key="1">
    <citation type="submission" date="2021-01" db="EMBL/GenBank/DDBJ databases">
        <title>WGS of actinomycetes isolated from Thailand.</title>
        <authorList>
            <person name="Thawai C."/>
        </authorList>
    </citation>
    <scope>NUCLEOTIDE SEQUENCE [LARGE SCALE GENOMIC DNA]</scope>
    <source>
        <strain evidence="2 3">CA1R205</strain>
    </source>
</reference>
<dbReference type="InterPro" id="IPR000182">
    <property type="entry name" value="GNAT_dom"/>
</dbReference>
<dbReference type="EMBL" id="JAERRF010000013">
    <property type="protein sequence ID" value="MBL1099436.1"/>
    <property type="molecule type" value="Genomic_DNA"/>
</dbReference>
<feature type="domain" description="N-acetyltransferase" evidence="1">
    <location>
        <begin position="6"/>
        <end position="180"/>
    </location>
</feature>
<dbReference type="PANTHER" id="PTHR43072:SF8">
    <property type="entry name" value="ACYLTRANSFERASE FABY-RELATED"/>
    <property type="match status" value="1"/>
</dbReference>
<organism evidence="2 3">
    <name type="scientific">Streptomyces coffeae</name>
    <dbReference type="NCBI Taxonomy" id="621382"/>
    <lineage>
        <taxon>Bacteria</taxon>
        <taxon>Bacillati</taxon>
        <taxon>Actinomycetota</taxon>
        <taxon>Actinomycetes</taxon>
        <taxon>Kitasatosporales</taxon>
        <taxon>Streptomycetaceae</taxon>
        <taxon>Streptomyces</taxon>
    </lineage>
</organism>
<comment type="caution">
    <text evidence="2">The sequence shown here is derived from an EMBL/GenBank/DDBJ whole genome shotgun (WGS) entry which is preliminary data.</text>
</comment>
<dbReference type="RefSeq" id="WP_201876851.1">
    <property type="nucleotide sequence ID" value="NZ_JAERRF010000013.1"/>
</dbReference>
<dbReference type="PANTHER" id="PTHR43072">
    <property type="entry name" value="N-ACETYLTRANSFERASE"/>
    <property type="match status" value="1"/>
</dbReference>
<dbReference type="Pfam" id="PF13420">
    <property type="entry name" value="Acetyltransf_4"/>
    <property type="match status" value="1"/>
</dbReference>
<evidence type="ECO:0000313" key="2">
    <source>
        <dbReference type="EMBL" id="MBL1099436.1"/>
    </source>
</evidence>
<dbReference type="Proteomes" id="UP000634229">
    <property type="component" value="Unassembled WGS sequence"/>
</dbReference>
<proteinExistence type="predicted"/>
<dbReference type="PROSITE" id="PS51186">
    <property type="entry name" value="GNAT"/>
    <property type="match status" value="1"/>
</dbReference>
<dbReference type="SUPFAM" id="SSF55729">
    <property type="entry name" value="Acyl-CoA N-acyltransferases (Nat)"/>
    <property type="match status" value="1"/>
</dbReference>
<protein>
    <submittedName>
        <fullName evidence="2">N-acetyltransferase</fullName>
    </submittedName>
</protein>
<accession>A0ABS1NHE3</accession>